<dbReference type="Pfam" id="PF00528">
    <property type="entry name" value="BPD_transp_1"/>
    <property type="match status" value="1"/>
</dbReference>
<sequence>MPSRSRIIKFSALLAALMMMLSACSTAQPGEGGDEPRLIEDGKLVVAMSGEYRPFSYWDGGQLTGFDYEIAQALADEMGLELVAETAGFSTLVEGTASGRYDMLVASTTPTEERARQVDFANGYYSSGAQLYVADGQQCESIENVRGGSIGVASGTTYESYLRDNGITDNIRTYESDITALQDAATGRLDGALTDQLVGAHQIREAGLSLVPCDDRLTTDTQSPAVAKGNPLLGEVNVALQAIIDNGTYAEISTKYFGEDISPQIDNAPVEEVMNAAEGQSGPSFGELFVKYIPTFIKAAGLTLAITAVALVIAVVIGGVIAAMNLSGIAPLRWIATAYIGLIRGTPLIAQLFVLYFGLTSLVLLSGFWAGVIALAVHNSAYIAEIIRSGFGSVPKGLVEASRSLGMSRGQALTKVQVPLATRAILPVLGSQFIIAVKDSSLVAFIGMGELFRTAQNMAAAEYSPLSAYLTVSVYYLIIVLLLTGAVTLLERRLNLNKKGAQA</sequence>
<dbReference type="SMART" id="SM00062">
    <property type="entry name" value="PBPb"/>
    <property type="match status" value="1"/>
</dbReference>
<feature type="transmembrane region" description="Helical" evidence="9">
    <location>
        <begin position="299"/>
        <end position="322"/>
    </location>
</feature>
<dbReference type="GO" id="GO:0022857">
    <property type="term" value="F:transmembrane transporter activity"/>
    <property type="evidence" value="ECO:0007669"/>
    <property type="project" value="InterPro"/>
</dbReference>
<dbReference type="PROSITE" id="PS50928">
    <property type="entry name" value="ABC_TM1"/>
    <property type="match status" value="1"/>
</dbReference>
<dbReference type="SUPFAM" id="SSF161098">
    <property type="entry name" value="MetI-like"/>
    <property type="match status" value="1"/>
</dbReference>
<keyword evidence="3 9" id="KW-0813">Transport</keyword>
<evidence type="ECO:0000256" key="3">
    <source>
        <dbReference type="ARBA" id="ARBA00022448"/>
    </source>
</evidence>
<dbReference type="RefSeq" id="WP_094449888.1">
    <property type="nucleotide sequence ID" value="NZ_NMVI01000009.1"/>
</dbReference>
<comment type="similarity">
    <text evidence="2">Belongs to the binding-protein-dependent transport system permease family. HisMQ subfamily.</text>
</comment>
<gene>
    <name evidence="12" type="ORF">CGZ92_02845</name>
</gene>
<dbReference type="InterPro" id="IPR043429">
    <property type="entry name" value="ArtM/GltK/GlnP/TcyL/YhdX-like"/>
</dbReference>
<feature type="transmembrane region" description="Helical" evidence="9">
    <location>
        <begin position="363"/>
        <end position="384"/>
    </location>
</feature>
<keyword evidence="6" id="KW-0029">Amino-acid transport</keyword>
<dbReference type="SUPFAM" id="SSF53850">
    <property type="entry name" value="Periplasmic binding protein-like II"/>
    <property type="match status" value="1"/>
</dbReference>
<dbReference type="AlphaFoldDB" id="A0A255EEA7"/>
<comment type="subcellular location">
    <subcellularLocation>
        <location evidence="1 9">Cell membrane</location>
        <topology evidence="1 9">Multi-pass membrane protein</topology>
    </subcellularLocation>
</comment>
<evidence type="ECO:0000256" key="1">
    <source>
        <dbReference type="ARBA" id="ARBA00004651"/>
    </source>
</evidence>
<accession>A0A255EEA7</accession>
<feature type="transmembrane region" description="Helical" evidence="9">
    <location>
        <begin position="466"/>
        <end position="490"/>
    </location>
</feature>
<dbReference type="InterPro" id="IPR000515">
    <property type="entry name" value="MetI-like"/>
</dbReference>
<dbReference type="InterPro" id="IPR010065">
    <property type="entry name" value="AA_ABC_transptr_permease_3TM"/>
</dbReference>
<dbReference type="GO" id="GO:0043190">
    <property type="term" value="C:ATP-binding cassette (ABC) transporter complex"/>
    <property type="evidence" value="ECO:0007669"/>
    <property type="project" value="InterPro"/>
</dbReference>
<dbReference type="Pfam" id="PF00497">
    <property type="entry name" value="SBP_bac_3"/>
    <property type="match status" value="1"/>
</dbReference>
<dbReference type="CDD" id="cd06261">
    <property type="entry name" value="TM_PBP2"/>
    <property type="match status" value="1"/>
</dbReference>
<evidence type="ECO:0000256" key="6">
    <source>
        <dbReference type="ARBA" id="ARBA00022970"/>
    </source>
</evidence>
<protein>
    <recommendedName>
        <fullName evidence="11">ABC transmembrane type-1 domain-containing protein</fullName>
    </recommendedName>
</protein>
<dbReference type="InterPro" id="IPR035906">
    <property type="entry name" value="MetI-like_sf"/>
</dbReference>
<dbReference type="NCBIfam" id="TIGR01726">
    <property type="entry name" value="HEQRo_perm_3TM"/>
    <property type="match status" value="1"/>
</dbReference>
<dbReference type="GO" id="GO:0006865">
    <property type="term" value="P:amino acid transport"/>
    <property type="evidence" value="ECO:0007669"/>
    <property type="project" value="UniProtKB-KW"/>
</dbReference>
<dbReference type="PROSITE" id="PS51257">
    <property type="entry name" value="PROKAR_LIPOPROTEIN"/>
    <property type="match status" value="1"/>
</dbReference>
<dbReference type="Gene3D" id="1.10.3720.10">
    <property type="entry name" value="MetI-like"/>
    <property type="match status" value="1"/>
</dbReference>
<evidence type="ECO:0000313" key="13">
    <source>
        <dbReference type="Proteomes" id="UP000216533"/>
    </source>
</evidence>
<evidence type="ECO:0000256" key="8">
    <source>
        <dbReference type="ARBA" id="ARBA00023136"/>
    </source>
</evidence>
<keyword evidence="5 9" id="KW-0812">Transmembrane</keyword>
<keyword evidence="10" id="KW-0732">Signal</keyword>
<keyword evidence="4" id="KW-1003">Cell membrane</keyword>
<proteinExistence type="inferred from homology"/>
<keyword evidence="7 9" id="KW-1133">Transmembrane helix</keyword>
<evidence type="ECO:0000256" key="7">
    <source>
        <dbReference type="ARBA" id="ARBA00022989"/>
    </source>
</evidence>
<feature type="signal peptide" evidence="10">
    <location>
        <begin position="1"/>
        <end position="27"/>
    </location>
</feature>
<dbReference type="InterPro" id="IPR001638">
    <property type="entry name" value="Solute-binding_3/MltF_N"/>
</dbReference>
<keyword evidence="8 9" id="KW-0472">Membrane</keyword>
<feature type="domain" description="ABC transmembrane type-1" evidence="11">
    <location>
        <begin position="300"/>
        <end position="487"/>
    </location>
</feature>
<evidence type="ECO:0000256" key="5">
    <source>
        <dbReference type="ARBA" id="ARBA00022692"/>
    </source>
</evidence>
<dbReference type="PANTHER" id="PTHR30614">
    <property type="entry name" value="MEMBRANE COMPONENT OF AMINO ACID ABC TRANSPORTER"/>
    <property type="match status" value="1"/>
</dbReference>
<evidence type="ECO:0000256" key="9">
    <source>
        <dbReference type="RuleBase" id="RU363032"/>
    </source>
</evidence>
<evidence type="ECO:0000256" key="4">
    <source>
        <dbReference type="ARBA" id="ARBA00022475"/>
    </source>
</evidence>
<feature type="chain" id="PRO_5039376113" description="ABC transmembrane type-1 domain-containing protein" evidence="10">
    <location>
        <begin position="28"/>
        <end position="503"/>
    </location>
</feature>
<name>A0A255EEA7_9ACTN</name>
<evidence type="ECO:0000256" key="2">
    <source>
        <dbReference type="ARBA" id="ARBA00010072"/>
    </source>
</evidence>
<dbReference type="PANTHER" id="PTHR30614:SF20">
    <property type="entry name" value="GLUTAMINE TRANSPORT SYSTEM PERMEASE PROTEIN GLNP"/>
    <property type="match status" value="1"/>
</dbReference>
<dbReference type="Proteomes" id="UP000216533">
    <property type="component" value="Unassembled WGS sequence"/>
</dbReference>
<evidence type="ECO:0000256" key="10">
    <source>
        <dbReference type="SAM" id="SignalP"/>
    </source>
</evidence>
<evidence type="ECO:0000313" key="12">
    <source>
        <dbReference type="EMBL" id="OYN89271.1"/>
    </source>
</evidence>
<evidence type="ECO:0000259" key="11">
    <source>
        <dbReference type="PROSITE" id="PS50928"/>
    </source>
</evidence>
<dbReference type="EMBL" id="NMVI01000009">
    <property type="protein sequence ID" value="OYN89271.1"/>
    <property type="molecule type" value="Genomic_DNA"/>
</dbReference>
<reference evidence="12 13" key="1">
    <citation type="submission" date="2017-07" db="EMBL/GenBank/DDBJ databases">
        <title>Draft whole genome sequences of clinical Proprionibacteriaceae strains.</title>
        <authorList>
            <person name="Bernier A.-M."/>
            <person name="Bernard K."/>
            <person name="Domingo M.-C."/>
        </authorList>
    </citation>
    <scope>NUCLEOTIDE SEQUENCE [LARGE SCALE GENOMIC DNA]</scope>
    <source>
        <strain evidence="12 13">NML 160184</strain>
    </source>
</reference>
<dbReference type="Gene3D" id="3.40.190.10">
    <property type="entry name" value="Periplasmic binding protein-like II"/>
    <property type="match status" value="2"/>
</dbReference>
<comment type="caution">
    <text evidence="12">The sequence shown here is derived from an EMBL/GenBank/DDBJ whole genome shotgun (WGS) entry which is preliminary data.</text>
</comment>
<organism evidence="12 13">
    <name type="scientific">Parenemella sanctibonifatiensis</name>
    <dbReference type="NCBI Taxonomy" id="2016505"/>
    <lineage>
        <taxon>Bacteria</taxon>
        <taxon>Bacillati</taxon>
        <taxon>Actinomycetota</taxon>
        <taxon>Actinomycetes</taxon>
        <taxon>Propionibacteriales</taxon>
        <taxon>Propionibacteriaceae</taxon>
        <taxon>Parenemella</taxon>
    </lineage>
</organism>